<accession>A0A9P1FGL5</accession>
<comment type="caution">
    <text evidence="1">The sequence shown here is derived from an EMBL/GenBank/DDBJ whole genome shotgun (WGS) entry which is preliminary data.</text>
</comment>
<evidence type="ECO:0000313" key="1">
    <source>
        <dbReference type="EMBL" id="CAI3973087.1"/>
    </source>
</evidence>
<organism evidence="1">
    <name type="scientific">Cladocopium goreaui</name>
    <dbReference type="NCBI Taxonomy" id="2562237"/>
    <lineage>
        <taxon>Eukaryota</taxon>
        <taxon>Sar</taxon>
        <taxon>Alveolata</taxon>
        <taxon>Dinophyceae</taxon>
        <taxon>Suessiales</taxon>
        <taxon>Symbiodiniaceae</taxon>
        <taxon>Cladocopium</taxon>
    </lineage>
</organism>
<evidence type="ECO:0000313" key="2">
    <source>
        <dbReference type="EMBL" id="CAL1126462.1"/>
    </source>
</evidence>
<reference evidence="2" key="2">
    <citation type="submission" date="2024-04" db="EMBL/GenBank/DDBJ databases">
        <authorList>
            <person name="Chen Y."/>
            <person name="Shah S."/>
            <person name="Dougan E. K."/>
            <person name="Thang M."/>
            <person name="Chan C."/>
        </authorList>
    </citation>
    <scope>NUCLEOTIDE SEQUENCE [LARGE SCALE GENOMIC DNA]</scope>
</reference>
<keyword evidence="3" id="KW-1185">Reference proteome</keyword>
<dbReference type="OrthoDB" id="417678at2759"/>
<dbReference type="PANTHER" id="PTHR36960:SF1">
    <property type="entry name" value="SI:DKEY-32E6.3"/>
    <property type="match status" value="1"/>
</dbReference>
<protein>
    <submittedName>
        <fullName evidence="1">Uncharacterized protein</fullName>
    </submittedName>
</protein>
<gene>
    <name evidence="1" type="ORF">C1SCF055_LOCUS1614</name>
</gene>
<dbReference type="PANTHER" id="PTHR36960">
    <property type="entry name" value="SI:DKEY-32E6.3"/>
    <property type="match status" value="1"/>
</dbReference>
<dbReference type="EMBL" id="CAMXCT030000053">
    <property type="protein sequence ID" value="CAL4760399.1"/>
    <property type="molecule type" value="Genomic_DNA"/>
</dbReference>
<name>A0A9P1FGL5_9DINO</name>
<dbReference type="EMBL" id="CAMXCT020000053">
    <property type="protein sequence ID" value="CAL1126462.1"/>
    <property type="molecule type" value="Genomic_DNA"/>
</dbReference>
<dbReference type="AlphaFoldDB" id="A0A9P1FGL5"/>
<dbReference type="EMBL" id="CAMXCT010000053">
    <property type="protein sequence ID" value="CAI3973087.1"/>
    <property type="molecule type" value="Genomic_DNA"/>
</dbReference>
<reference evidence="1" key="1">
    <citation type="submission" date="2022-10" db="EMBL/GenBank/DDBJ databases">
        <authorList>
            <person name="Chen Y."/>
            <person name="Dougan E. K."/>
            <person name="Chan C."/>
            <person name="Rhodes N."/>
            <person name="Thang M."/>
        </authorList>
    </citation>
    <scope>NUCLEOTIDE SEQUENCE</scope>
</reference>
<sequence>MKLISEIFHDHCHGDGTMTPATLRELLKSLSEQNVGLWDATDVDNILESWANKSSIDFDDFLSWVYDGSAMLSPRDVEPLSEPRHLTINFDVNKTIVMRDKTANKSVEVVINEVLAETSWGRVEGDRWIIESTKPSSFRPESEGEELVSYAEFLEKQMPGSDRRKERQKYKGAFTSPGSAGESMAHQHKNLCKQLIYPDGSPVQVVHAFFRLLVELKRSKRSFSLIFRSFGEDLELVASELNNFCEGNHPLFPGFRMDGSDGEPDYRFDITHPERFGNFHIEQEELYLVLGTIEQPGEGRFKDVTDRSLSFYEKHELPVKRIISGTSAVVDFIWELSSQCITAGFRDNFQFWKMKGNTQEGGKFFLFDASKNTKRHEIFFDDNVHFKDLKIVRPYHRMRQRRSWWGLPLLRTHVCRADALTAINDDLYFVAEVQRLEANYATKLAAMQRCSTCLLRLPMQKKSTLSLSTMDTMRSETEKYDAWESLRRDEKVLPATSESDADFLSPVSATQDNLKFI</sequence>
<proteinExistence type="predicted"/>
<dbReference type="Proteomes" id="UP001152797">
    <property type="component" value="Unassembled WGS sequence"/>
</dbReference>
<evidence type="ECO:0000313" key="3">
    <source>
        <dbReference type="Proteomes" id="UP001152797"/>
    </source>
</evidence>